<feature type="region of interest" description="Disordered" evidence="1">
    <location>
        <begin position="861"/>
        <end position="893"/>
    </location>
</feature>
<feature type="compositionally biased region" description="Basic and acidic residues" evidence="1">
    <location>
        <begin position="105"/>
        <end position="118"/>
    </location>
</feature>
<feature type="compositionally biased region" description="Basic residues" evidence="1">
    <location>
        <begin position="606"/>
        <end position="617"/>
    </location>
</feature>
<feature type="compositionally biased region" description="Basic and acidic residues" evidence="1">
    <location>
        <begin position="627"/>
        <end position="645"/>
    </location>
</feature>
<feature type="compositionally biased region" description="Basic and acidic residues" evidence="1">
    <location>
        <begin position="80"/>
        <end position="96"/>
    </location>
</feature>
<feature type="compositionally biased region" description="Basic and acidic residues" evidence="1">
    <location>
        <begin position="1253"/>
        <end position="1291"/>
    </location>
</feature>
<protein>
    <submittedName>
        <fullName evidence="2">Uncharacterized protein</fullName>
    </submittedName>
</protein>
<accession>A0A0F7UZ12</accession>
<feature type="compositionally biased region" description="Basic and acidic residues" evidence="1">
    <location>
        <begin position="1952"/>
        <end position="1964"/>
    </location>
</feature>
<feature type="region of interest" description="Disordered" evidence="1">
    <location>
        <begin position="339"/>
        <end position="762"/>
    </location>
</feature>
<feature type="compositionally biased region" description="Basic and acidic residues" evidence="1">
    <location>
        <begin position="1932"/>
        <end position="1941"/>
    </location>
</feature>
<feature type="compositionally biased region" description="Basic and acidic residues" evidence="1">
    <location>
        <begin position="457"/>
        <end position="546"/>
    </location>
</feature>
<feature type="region of interest" description="Disordered" evidence="1">
    <location>
        <begin position="1"/>
        <end position="213"/>
    </location>
</feature>
<feature type="compositionally biased region" description="Basic and acidic residues" evidence="1">
    <location>
        <begin position="748"/>
        <end position="762"/>
    </location>
</feature>
<organism evidence="2">
    <name type="scientific">Toxoplasma gondii (strain ATCC 50861 / VEG)</name>
    <dbReference type="NCBI Taxonomy" id="432359"/>
    <lineage>
        <taxon>Eukaryota</taxon>
        <taxon>Sar</taxon>
        <taxon>Alveolata</taxon>
        <taxon>Apicomplexa</taxon>
        <taxon>Conoidasida</taxon>
        <taxon>Coccidia</taxon>
        <taxon>Eucoccidiorida</taxon>
        <taxon>Eimeriorina</taxon>
        <taxon>Sarcocystidae</taxon>
        <taxon>Toxoplasma</taxon>
    </lineage>
</organism>
<feature type="compositionally biased region" description="Low complexity" evidence="1">
    <location>
        <begin position="310"/>
        <end position="325"/>
    </location>
</feature>
<feature type="compositionally biased region" description="Basic and acidic residues" evidence="1">
    <location>
        <begin position="1149"/>
        <end position="1160"/>
    </location>
</feature>
<name>A0A0F7UZ12_TOXGV</name>
<feature type="compositionally biased region" description="Basic and acidic residues" evidence="1">
    <location>
        <begin position="1901"/>
        <end position="1912"/>
    </location>
</feature>
<feature type="compositionally biased region" description="Basic and acidic residues" evidence="1">
    <location>
        <begin position="584"/>
        <end position="596"/>
    </location>
</feature>
<feature type="region of interest" description="Disordered" evidence="1">
    <location>
        <begin position="779"/>
        <end position="801"/>
    </location>
</feature>
<dbReference type="EMBL" id="LN714498">
    <property type="protein sequence ID" value="CEL75277.1"/>
    <property type="molecule type" value="Genomic_DNA"/>
</dbReference>
<feature type="region of interest" description="Disordered" evidence="1">
    <location>
        <begin position="1496"/>
        <end position="1579"/>
    </location>
</feature>
<evidence type="ECO:0000256" key="1">
    <source>
        <dbReference type="SAM" id="MobiDB-lite"/>
    </source>
</evidence>
<feature type="compositionally biased region" description="Polar residues" evidence="1">
    <location>
        <begin position="1307"/>
        <end position="1324"/>
    </location>
</feature>
<sequence length="2133" mass="235117">MPPGLFRLRSTELSRSERRTRKTLPHSFLAGGSGDLPDDSSSCYFPSPPPSPSSSISCSLDPRMAATRLLHTAGRSSGGSDRDETTNDAWQRREGTEEAALQTPKEQKRGGRKAERRPLPSSAARTGQELMRSDEGRNDNFVGRTEKSLGGRRRGETLRRDFEGKSGGKVSDNVEMKETSSMGALPGKQPVSLNTKTTGAPPKSRQKKPSEAVSKIDETYLLTEKKGNQLFELTSFLGDVWSPGSPWSPGSSTRCSTVGRETVSGQTLSDGYLQTKRGLEEKVGQGKVSFERQEETLETREKHLAGRGTSCLSPASSCASLSPSSSRSASILSLLLARRQREKERRREARKAEERREREANTEETELKRETRTGERRQTERAFSGNGSHDKEMLDDEENRGKPARVGGEGAEAQKSGATIRNFFSRSKTEKERRPTQTRQGNRKEQDEESGISPVRRKGEGERDREGGESGWKRVESCKASSRDRRQEGAKKSLPRRSETEEDPKSVRQETECWERRRPKDTAHRDRKTREISRFSDSEEERERSLRHSSTSAPPSPYYLQRHSNTFVHRRMGRQEEREEEEASGEREEAQEREFDGLSFGGSCFHRQRPKLRRRGNRGCESEEERETDHDAEEMCEKEAREIEGLHSLCRRRGSLPTGGKGFSSREIREEREPLRHGAQNRRKERYDQSEEGKRTKEDDGLSGEAAQVKKGRRRFYSHGGCAREMRRRPCSSSEERERRQRAAQSSREGKTEKRTLARFFHSEGKPIHCSVNDHRFVSTGREGERRSRRMPQESECSETEGFKVEYEAKQREGRRIEIKKKEPKVPRNTGNPHLSSPAFLSEVACVSEASKGDLSFVQRTNKTVLRRPKPRSDQEEDSESNNCCSPSNWASPRRIERGEGKVESCKENTRCPESALSSPLARVRRMGESLDHVLARLEERKTFLDKEGVSLPPVSSPTAFSAPTSNASLSASTFVSSLLPHPSPDTVNGPCSLGCTCAKKQIIPDPPAVGSQMSEHLSRPGPPSFALAPLVRHLLSLRGQKAGGGFRAVSSGNGCTAENCGSGPASLFRENSSLLARGASLSRACCSSSGGNGQTHCKPFSPASQLGCRASHMDSRPSLPWDRGQVPRGCENMLQRVLHPTPHRLPKTSRELGEEKQQTLRDGGLDAQGSDGGSTLFVRARRVGVPLYPPSRSSSSSSELTSLSSFACHGSARGAGDQKSRSCPPPAFVVEPACCLPMFLSPREGSAGASEGHGREESADGERGATDAGGGKEKREELGREKAEGERETDVPPEVPRSLSDPKGRTPTSHARLTPGPRQSVSPSRHCILPGEAKGVCGCGGQMNSNLHRETGNYVRPFRPPCDPQRLLSPVRQGLRRPSALAPPSFYGAPAGNLGGGPECGVAGLGLRGATPSWSGIVSERRRASVASVPPSFPASPPPPFPLSPSFSLPCPSAAHHLPPSPYFSGCAPGASCPATHQTRSDVKARSDRLLHILQRRSSHHCNHSRQQRSLSPTRKGGVGARTSPVLRKGAPVSSANAPRLLPSSAWPGGSHPVLPGMSQQGSRSNEGEANSGSHKELLEVPVKGRGSLEGQYFPRNVVWGQPGRMEDGNRFVASVGSPIRTREGGIAGSRLGPFGAKHIILTKLIDNLELARRQLKPHREIEKNRVSASLSAVPPTAAPASQVCSPFADRHAVEQRGKDILNALNCRWRQFKASGELGTCSRETTEPWAADLHAHFVRNPRGRTQSQWGEYADQMYSLWGRKSESFQMRIANLNQKMATVVGREYHLLYEFERAKKKWHAETTAEREGGNETTEKEGSPIESSGCSQREGPSLVARSVELPVGVELRCNSRIVSADNAASSKLAVSGEEVVKDRSTFGVSGENEHAAYSSSSDSVNHANGERHERGDHRKQERKKATNQRGCDVSLSSSDGERSKAKANEKRHRRKSNSHGKEKGSVRRHRGEETLMSFDSLLSRRVSADFLRSASVAYAAPPLRRDKWADGPSFGSLHSSNFDVSERRAPRSENDLPDIEQAETAMAREWAALGRDKLSSLPSASRLHPSASGLFGDEIRKMGKNEKDMEQVILAREARTEDNMQVRKSARLDCLQQQELDLLDLIERRIKKQQEQNRKN</sequence>
<gene>
    <name evidence="2" type="ORF">BN1205_018255</name>
</gene>
<feature type="compositionally biased region" description="Basic and acidic residues" evidence="1">
    <location>
        <begin position="294"/>
        <end position="304"/>
    </location>
</feature>
<feature type="region of interest" description="Disordered" evidence="1">
    <location>
        <begin position="1801"/>
        <end position="1833"/>
    </location>
</feature>
<feature type="region of interest" description="Disordered" evidence="1">
    <location>
        <begin position="1245"/>
        <end position="1327"/>
    </location>
</feature>
<feature type="compositionally biased region" description="Basic residues" evidence="1">
    <location>
        <begin position="1942"/>
        <end position="1951"/>
    </location>
</feature>
<feature type="region of interest" description="Disordered" evidence="1">
    <location>
        <begin position="1140"/>
        <end position="1176"/>
    </location>
</feature>
<feature type="compositionally biased region" description="Basic and acidic residues" evidence="1">
    <location>
        <begin position="664"/>
        <end position="676"/>
    </location>
</feature>
<feature type="compositionally biased region" description="Polar residues" evidence="1">
    <location>
        <begin position="416"/>
        <end position="426"/>
    </location>
</feature>
<proteinExistence type="predicted"/>
<feature type="compositionally biased region" description="Basic and acidic residues" evidence="1">
    <location>
        <begin position="339"/>
        <end position="380"/>
    </location>
</feature>
<feature type="compositionally biased region" description="Basic and acidic residues" evidence="1">
    <location>
        <begin position="1801"/>
        <end position="1820"/>
    </location>
</feature>
<reference evidence="2" key="1">
    <citation type="journal article" date="2015" name="PLoS ONE">
        <title>Comprehensive Evaluation of Toxoplasma gondii VEG and Neospora caninum LIV Genomes with Tachyzoite Stage Transcriptome and Proteome Defines Novel Transcript Features.</title>
        <authorList>
            <person name="Ramaprasad A."/>
            <person name="Mourier T."/>
            <person name="Naeem R."/>
            <person name="Malas T.B."/>
            <person name="Moussa E."/>
            <person name="Panigrahi A."/>
            <person name="Vermont S.J."/>
            <person name="Otto T.D."/>
            <person name="Wastling J."/>
            <person name="Pain A."/>
        </authorList>
    </citation>
    <scope>NUCLEOTIDE SEQUENCE</scope>
    <source>
        <strain evidence="2">VEG</strain>
    </source>
</reference>
<evidence type="ECO:0000313" key="2">
    <source>
        <dbReference type="EMBL" id="CEL75277.1"/>
    </source>
</evidence>
<feature type="compositionally biased region" description="Low complexity" evidence="1">
    <location>
        <begin position="53"/>
        <end position="62"/>
    </location>
</feature>
<feature type="compositionally biased region" description="Basic and acidic residues" evidence="1">
    <location>
        <begin position="131"/>
        <end position="178"/>
    </location>
</feature>
<feature type="compositionally biased region" description="Basic residues" evidence="1">
    <location>
        <begin position="1496"/>
        <end position="1508"/>
    </location>
</feature>
<feature type="region of interest" description="Disordered" evidence="1">
    <location>
        <begin position="294"/>
        <end position="325"/>
    </location>
</feature>
<feature type="compositionally biased region" description="Polar residues" evidence="1">
    <location>
        <begin position="1559"/>
        <end position="1574"/>
    </location>
</feature>
<feature type="compositionally biased region" description="Polar residues" evidence="1">
    <location>
        <begin position="881"/>
        <end position="891"/>
    </location>
</feature>
<feature type="compositionally biased region" description="Polar residues" evidence="1">
    <location>
        <begin position="1890"/>
        <end position="1899"/>
    </location>
</feature>
<feature type="compositionally biased region" description="Basic and acidic residues" evidence="1">
    <location>
        <begin position="685"/>
        <end position="700"/>
    </location>
</feature>
<feature type="region of interest" description="Disordered" evidence="1">
    <location>
        <begin position="1861"/>
        <end position="1964"/>
    </location>
</feature>